<evidence type="ECO:0000256" key="1">
    <source>
        <dbReference type="SAM" id="MobiDB-lite"/>
    </source>
</evidence>
<name>G3B9E3_CANTC</name>
<gene>
    <name evidence="2" type="ORF">CANTEDRAFT_107812</name>
</gene>
<evidence type="ECO:0000313" key="3">
    <source>
        <dbReference type="Proteomes" id="UP000000707"/>
    </source>
</evidence>
<dbReference type="eggNOG" id="ENOG502T0MK">
    <property type="taxonomic scope" value="Eukaryota"/>
</dbReference>
<protein>
    <submittedName>
        <fullName evidence="2">Uncharacterized protein</fullName>
    </submittedName>
</protein>
<dbReference type="HOGENOM" id="CLU_1299536_0_0_1"/>
<dbReference type="Proteomes" id="UP000000707">
    <property type="component" value="Unassembled WGS sequence"/>
</dbReference>
<sequence length="223" mass="25256">MYGGDGNYTFVHFTNPNQVLYMEKWSDEDPIPFDDIDTHSLFEATSSLFPQFLLEDEEDGGMPLNPANFSANYYKNKRLLRDVSWSDNGIFDKFLKEGNESDNRADKTILKPLHSKASSETDEFPISQFLSNGFAAPDNLDMISSHDINDSIMGHNTSDISINLNTDFIPPNFPMPKRNNSNSNVSFANGPVQTPKVARVRQPSNDRTYQTPVARISRRTFTE</sequence>
<dbReference type="OrthoDB" id="4023481at2759"/>
<organism evidence="3">
    <name type="scientific">Candida tenuis (strain ATCC 10573 / BCRC 21748 / CBS 615 / JCM 9827 / NBRC 10315 / NRRL Y-1498 / VKM Y-70)</name>
    <name type="common">Yeast</name>
    <name type="synonym">Yamadazyma tenuis</name>
    <dbReference type="NCBI Taxonomy" id="590646"/>
    <lineage>
        <taxon>Eukaryota</taxon>
        <taxon>Fungi</taxon>
        <taxon>Dikarya</taxon>
        <taxon>Ascomycota</taxon>
        <taxon>Saccharomycotina</taxon>
        <taxon>Pichiomycetes</taxon>
        <taxon>Debaryomycetaceae</taxon>
        <taxon>Yamadazyma</taxon>
    </lineage>
</organism>
<keyword evidence="3" id="KW-1185">Reference proteome</keyword>
<proteinExistence type="predicted"/>
<feature type="region of interest" description="Disordered" evidence="1">
    <location>
        <begin position="188"/>
        <end position="208"/>
    </location>
</feature>
<accession>G3B9E3</accession>
<dbReference type="GeneID" id="18245983"/>
<dbReference type="AlphaFoldDB" id="G3B9E3"/>
<evidence type="ECO:0000313" key="2">
    <source>
        <dbReference type="EMBL" id="EGV61864.1"/>
    </source>
</evidence>
<reference evidence="2 3" key="1">
    <citation type="journal article" date="2011" name="Proc. Natl. Acad. Sci. U.S.A.">
        <title>Comparative genomics of xylose-fermenting fungi for enhanced biofuel production.</title>
        <authorList>
            <person name="Wohlbach D.J."/>
            <person name="Kuo A."/>
            <person name="Sato T.K."/>
            <person name="Potts K.M."/>
            <person name="Salamov A.A."/>
            <person name="LaButti K.M."/>
            <person name="Sun H."/>
            <person name="Clum A."/>
            <person name="Pangilinan J.L."/>
            <person name="Lindquist E.A."/>
            <person name="Lucas S."/>
            <person name="Lapidus A."/>
            <person name="Jin M."/>
            <person name="Gunawan C."/>
            <person name="Balan V."/>
            <person name="Dale B.E."/>
            <person name="Jeffries T.W."/>
            <person name="Zinkel R."/>
            <person name="Barry K.W."/>
            <person name="Grigoriev I.V."/>
            <person name="Gasch A.P."/>
        </authorList>
    </citation>
    <scope>NUCLEOTIDE SEQUENCE [LARGE SCALE GENOMIC DNA]</scope>
    <source>
        <strain evidence="3">ATCC 10573 / BCRC 21748 / CBS 615 / JCM 9827 / NBRC 10315 / NRRL Y-1498 / VKM Y-70</strain>
    </source>
</reference>
<dbReference type="KEGG" id="cten:18245983"/>
<dbReference type="EMBL" id="GL996527">
    <property type="protein sequence ID" value="EGV61864.1"/>
    <property type="molecule type" value="Genomic_DNA"/>
</dbReference>